<evidence type="ECO:0000256" key="2">
    <source>
        <dbReference type="ARBA" id="ARBA00022475"/>
    </source>
</evidence>
<proteinExistence type="predicted"/>
<evidence type="ECO:0000256" key="5">
    <source>
        <dbReference type="ARBA" id="ARBA00023136"/>
    </source>
</evidence>
<dbReference type="RefSeq" id="WP_344464599.1">
    <property type="nucleotide sequence ID" value="NZ_BAAANT010000013.1"/>
</dbReference>
<accession>A0ABN2ZI63</accession>
<feature type="domain" description="MASE1" evidence="7">
    <location>
        <begin position="21"/>
        <end position="294"/>
    </location>
</feature>
<feature type="transmembrane region" description="Helical" evidence="6">
    <location>
        <begin position="88"/>
        <end position="110"/>
    </location>
</feature>
<dbReference type="Proteomes" id="UP001422759">
    <property type="component" value="Unassembled WGS sequence"/>
</dbReference>
<reference evidence="8 9" key="1">
    <citation type="journal article" date="2019" name="Int. J. Syst. Evol. Microbiol.">
        <title>The Global Catalogue of Microorganisms (GCM) 10K type strain sequencing project: providing services to taxonomists for standard genome sequencing and annotation.</title>
        <authorList>
            <consortium name="The Broad Institute Genomics Platform"/>
            <consortium name="The Broad Institute Genome Sequencing Center for Infectious Disease"/>
            <person name="Wu L."/>
            <person name="Ma J."/>
        </authorList>
    </citation>
    <scope>NUCLEOTIDE SEQUENCE [LARGE SCALE GENOMIC DNA]</scope>
    <source>
        <strain evidence="8 9">JCM 14560</strain>
    </source>
</reference>
<keyword evidence="5 6" id="KW-0472">Membrane</keyword>
<organism evidence="8 9">
    <name type="scientific">Kitasatospora kazusensis</name>
    <dbReference type="NCBI Taxonomy" id="407974"/>
    <lineage>
        <taxon>Bacteria</taxon>
        <taxon>Bacillati</taxon>
        <taxon>Actinomycetota</taxon>
        <taxon>Actinomycetes</taxon>
        <taxon>Kitasatosporales</taxon>
        <taxon>Streptomycetaceae</taxon>
        <taxon>Kitasatospora</taxon>
    </lineage>
</organism>
<feature type="transmembrane region" description="Helical" evidence="6">
    <location>
        <begin position="122"/>
        <end position="141"/>
    </location>
</feature>
<keyword evidence="2" id="KW-1003">Cell membrane</keyword>
<evidence type="ECO:0000259" key="7">
    <source>
        <dbReference type="Pfam" id="PF05231"/>
    </source>
</evidence>
<keyword evidence="9" id="KW-1185">Reference proteome</keyword>
<dbReference type="InterPro" id="IPR007895">
    <property type="entry name" value="MASE1"/>
</dbReference>
<comment type="subcellular location">
    <subcellularLocation>
        <location evidence="1">Cell membrane</location>
        <topology evidence="1">Multi-pass membrane protein</topology>
    </subcellularLocation>
</comment>
<feature type="transmembrane region" description="Helical" evidence="6">
    <location>
        <begin position="193"/>
        <end position="213"/>
    </location>
</feature>
<feature type="transmembrane region" description="Helical" evidence="6">
    <location>
        <begin position="55"/>
        <end position="82"/>
    </location>
</feature>
<comment type="caution">
    <text evidence="8">The sequence shown here is derived from an EMBL/GenBank/DDBJ whole genome shotgun (WGS) entry which is preliminary data.</text>
</comment>
<keyword evidence="4 6" id="KW-1133">Transmembrane helix</keyword>
<evidence type="ECO:0000256" key="3">
    <source>
        <dbReference type="ARBA" id="ARBA00022692"/>
    </source>
</evidence>
<feature type="transmembrane region" description="Helical" evidence="6">
    <location>
        <begin position="243"/>
        <end position="262"/>
    </location>
</feature>
<feature type="transmembrane region" description="Helical" evidence="6">
    <location>
        <begin position="161"/>
        <end position="181"/>
    </location>
</feature>
<name>A0ABN2ZI63_9ACTN</name>
<evidence type="ECO:0000256" key="6">
    <source>
        <dbReference type="SAM" id="Phobius"/>
    </source>
</evidence>
<evidence type="ECO:0000313" key="8">
    <source>
        <dbReference type="EMBL" id="GAA2142636.1"/>
    </source>
</evidence>
<gene>
    <name evidence="8" type="ORF">GCM10009760_27990</name>
</gene>
<feature type="transmembrane region" description="Helical" evidence="6">
    <location>
        <begin position="274"/>
        <end position="292"/>
    </location>
</feature>
<dbReference type="Pfam" id="PF05231">
    <property type="entry name" value="MASE1"/>
    <property type="match status" value="1"/>
</dbReference>
<feature type="transmembrane region" description="Helical" evidence="6">
    <location>
        <begin position="219"/>
        <end position="236"/>
    </location>
</feature>
<feature type="transmembrane region" description="Helical" evidence="6">
    <location>
        <begin position="20"/>
        <end position="43"/>
    </location>
</feature>
<dbReference type="EMBL" id="BAAANT010000013">
    <property type="protein sequence ID" value="GAA2142636.1"/>
    <property type="molecule type" value="Genomic_DNA"/>
</dbReference>
<protein>
    <submittedName>
        <fullName evidence="8">MASE1 domain-containing protein</fullName>
    </submittedName>
</protein>
<evidence type="ECO:0000256" key="1">
    <source>
        <dbReference type="ARBA" id="ARBA00004651"/>
    </source>
</evidence>
<evidence type="ECO:0000313" key="9">
    <source>
        <dbReference type="Proteomes" id="UP001422759"/>
    </source>
</evidence>
<evidence type="ECO:0000256" key="4">
    <source>
        <dbReference type="ARBA" id="ARBA00022989"/>
    </source>
</evidence>
<keyword evidence="3 6" id="KW-0812">Transmembrane</keyword>
<sequence length="331" mass="34629">MAGVALNEELRRVGAAGLRILAVAAAYFVAGRLGLLQQVVIAGAKVTPLWPPTGIAVTCLLLFGLRIWPGIALGAFLVIVSIGPADPGSVGIVAGNTLAPVCACLMLRRVGFRIELDRLRDGLALVFLAALTGMLISATVGTSTLVLSGSLPLSGYWSTWSAWWTGDAMGVLVVAPLLLVLRTARLPRDTGPYEWAEAVLLLAGTTVVTLVVSRSSLDLLFLVFPLLIWAALRFELVGATPCVLLVSVLTITAATDHAGPFAHHSLLATMVTLQALNGSAALTTLLLAAVVAERESTYRKIEHACLDLAEVVARLAPGEPGPGWPPTDEPI</sequence>